<dbReference type="Gene3D" id="1.10.1740.10">
    <property type="match status" value="1"/>
</dbReference>
<accession>A0A7X3MKX5</accession>
<dbReference type="CDD" id="cd06171">
    <property type="entry name" value="Sigma70_r4"/>
    <property type="match status" value="1"/>
</dbReference>
<evidence type="ECO:0000256" key="3">
    <source>
        <dbReference type="ARBA" id="ARBA00023082"/>
    </source>
</evidence>
<evidence type="ECO:0000313" key="9">
    <source>
        <dbReference type="Proteomes" id="UP000460412"/>
    </source>
</evidence>
<dbReference type="RefSeq" id="WP_159754420.1">
    <property type="nucleotide sequence ID" value="NZ_CASSPE010000006.1"/>
</dbReference>
<evidence type="ECO:0000256" key="5">
    <source>
        <dbReference type="ARBA" id="ARBA00023163"/>
    </source>
</evidence>
<dbReference type="EMBL" id="WUQX01000001">
    <property type="protein sequence ID" value="MXP78170.1"/>
    <property type="molecule type" value="Genomic_DNA"/>
</dbReference>
<dbReference type="Pfam" id="PF08281">
    <property type="entry name" value="Sigma70_r4_2"/>
    <property type="match status" value="1"/>
</dbReference>
<dbReference type="SUPFAM" id="SSF88659">
    <property type="entry name" value="Sigma3 and sigma4 domains of RNA polymerase sigma factors"/>
    <property type="match status" value="1"/>
</dbReference>
<sequence>MKIDFEELYERFFKDVYLFVLAMSKDPHIAEDITQETFFKALKEIKHFRGNCSVKSWLCQIAKNLYISDTRRKKPIHSDTLEALPDASNVENICIRKDEALSIYKVLHCLNEPYKEVFTLRVLGDLSFKEIAEIFEKQENWARVTYHRARLKIREHISTSNAHKQ</sequence>
<dbReference type="GO" id="GO:0016987">
    <property type="term" value="F:sigma factor activity"/>
    <property type="evidence" value="ECO:0007669"/>
    <property type="project" value="UniProtKB-KW"/>
</dbReference>
<dbReference type="InterPro" id="IPR013249">
    <property type="entry name" value="RNA_pol_sigma70_r4_t2"/>
</dbReference>
<dbReference type="InterPro" id="IPR013325">
    <property type="entry name" value="RNA_pol_sigma_r2"/>
</dbReference>
<keyword evidence="9" id="KW-1185">Reference proteome</keyword>
<dbReference type="InterPro" id="IPR014284">
    <property type="entry name" value="RNA_pol_sigma-70_dom"/>
</dbReference>
<protein>
    <submittedName>
        <fullName evidence="8">Sigma-70 family RNA polymerase sigma factor</fullName>
    </submittedName>
</protein>
<comment type="similarity">
    <text evidence="1">Belongs to the sigma-70 factor family. ECF subfamily.</text>
</comment>
<dbReference type="GO" id="GO:0006352">
    <property type="term" value="P:DNA-templated transcription initiation"/>
    <property type="evidence" value="ECO:0007669"/>
    <property type="project" value="InterPro"/>
</dbReference>
<organism evidence="8 9">
    <name type="scientific">Sporofaciens musculi</name>
    <dbReference type="NCBI Taxonomy" id="2681861"/>
    <lineage>
        <taxon>Bacteria</taxon>
        <taxon>Bacillati</taxon>
        <taxon>Bacillota</taxon>
        <taxon>Clostridia</taxon>
        <taxon>Lachnospirales</taxon>
        <taxon>Lachnospiraceae</taxon>
        <taxon>Sporofaciens</taxon>
    </lineage>
</organism>
<dbReference type="InterPro" id="IPR007627">
    <property type="entry name" value="RNA_pol_sigma70_r2"/>
</dbReference>
<name>A0A7X3MKX5_9FIRM</name>
<dbReference type="SUPFAM" id="SSF88946">
    <property type="entry name" value="Sigma2 domain of RNA polymerase sigma factors"/>
    <property type="match status" value="1"/>
</dbReference>
<keyword evidence="2" id="KW-0805">Transcription regulation</keyword>
<dbReference type="InterPro" id="IPR013324">
    <property type="entry name" value="RNA_pol_sigma_r3/r4-like"/>
</dbReference>
<feature type="domain" description="RNA polymerase sigma factor 70 region 4 type 2" evidence="7">
    <location>
        <begin position="102"/>
        <end position="153"/>
    </location>
</feature>
<dbReference type="InterPro" id="IPR036388">
    <property type="entry name" value="WH-like_DNA-bd_sf"/>
</dbReference>
<evidence type="ECO:0000256" key="1">
    <source>
        <dbReference type="ARBA" id="ARBA00010641"/>
    </source>
</evidence>
<dbReference type="PANTHER" id="PTHR43133">
    <property type="entry name" value="RNA POLYMERASE ECF-TYPE SIGMA FACTO"/>
    <property type="match status" value="1"/>
</dbReference>
<dbReference type="InterPro" id="IPR039425">
    <property type="entry name" value="RNA_pol_sigma-70-like"/>
</dbReference>
<dbReference type="Pfam" id="PF04542">
    <property type="entry name" value="Sigma70_r2"/>
    <property type="match status" value="1"/>
</dbReference>
<dbReference type="PANTHER" id="PTHR43133:SF8">
    <property type="entry name" value="RNA POLYMERASE SIGMA FACTOR HI_1459-RELATED"/>
    <property type="match status" value="1"/>
</dbReference>
<proteinExistence type="inferred from homology"/>
<dbReference type="Gene3D" id="1.10.10.10">
    <property type="entry name" value="Winged helix-like DNA-binding domain superfamily/Winged helix DNA-binding domain"/>
    <property type="match status" value="1"/>
</dbReference>
<gene>
    <name evidence="8" type="ORF">GN277_23270</name>
</gene>
<evidence type="ECO:0000259" key="7">
    <source>
        <dbReference type="Pfam" id="PF08281"/>
    </source>
</evidence>
<keyword evidence="3" id="KW-0731">Sigma factor</keyword>
<dbReference type="GO" id="GO:0003677">
    <property type="term" value="F:DNA binding"/>
    <property type="evidence" value="ECO:0007669"/>
    <property type="project" value="UniProtKB-KW"/>
</dbReference>
<dbReference type="NCBIfam" id="TIGR02937">
    <property type="entry name" value="sigma70-ECF"/>
    <property type="match status" value="1"/>
</dbReference>
<comment type="caution">
    <text evidence="8">The sequence shown here is derived from an EMBL/GenBank/DDBJ whole genome shotgun (WGS) entry which is preliminary data.</text>
</comment>
<evidence type="ECO:0000313" key="8">
    <source>
        <dbReference type="EMBL" id="MXP78170.1"/>
    </source>
</evidence>
<keyword evidence="5" id="KW-0804">Transcription</keyword>
<dbReference type="AlphaFoldDB" id="A0A7X3MKX5"/>
<dbReference type="Proteomes" id="UP000460412">
    <property type="component" value="Unassembled WGS sequence"/>
</dbReference>
<feature type="domain" description="RNA polymerase sigma-70 region 2" evidence="6">
    <location>
        <begin position="8"/>
        <end position="74"/>
    </location>
</feature>
<reference evidence="8 9" key="1">
    <citation type="submission" date="2019-12" db="EMBL/GenBank/DDBJ databases">
        <title>Sporaefaciens musculi gen. nov., sp. nov., a novel bacterium isolated from the caecum of an obese mouse.</title>
        <authorList>
            <person name="Rasmussen T.S."/>
            <person name="Streidl T."/>
            <person name="Hitch T.C.A."/>
            <person name="Wortmann E."/>
            <person name="Deptula P."/>
            <person name="Hansen M."/>
            <person name="Nielsen D.S."/>
            <person name="Clavel T."/>
            <person name="Vogensen F.K."/>
        </authorList>
    </citation>
    <scope>NUCLEOTIDE SEQUENCE [LARGE SCALE GENOMIC DNA]</scope>
    <source>
        <strain evidence="8 9">WCA-9-b2</strain>
    </source>
</reference>
<evidence type="ECO:0000256" key="2">
    <source>
        <dbReference type="ARBA" id="ARBA00023015"/>
    </source>
</evidence>
<evidence type="ECO:0000259" key="6">
    <source>
        <dbReference type="Pfam" id="PF04542"/>
    </source>
</evidence>
<evidence type="ECO:0000256" key="4">
    <source>
        <dbReference type="ARBA" id="ARBA00023125"/>
    </source>
</evidence>
<keyword evidence="4" id="KW-0238">DNA-binding</keyword>